<feature type="domain" description="Carrier" evidence="7">
    <location>
        <begin position="3381"/>
        <end position="3455"/>
    </location>
</feature>
<feature type="region of interest" description="Disordered" evidence="6">
    <location>
        <begin position="4784"/>
        <end position="4811"/>
    </location>
</feature>
<dbReference type="InterPro" id="IPR001031">
    <property type="entry name" value="Thioesterase"/>
</dbReference>
<dbReference type="InterPro" id="IPR000873">
    <property type="entry name" value="AMP-dep_synth/lig_dom"/>
</dbReference>
<dbReference type="Pfam" id="PF00668">
    <property type="entry name" value="Condensation"/>
    <property type="match status" value="3"/>
</dbReference>
<dbReference type="InterPro" id="IPR023213">
    <property type="entry name" value="CAT-like_dom_sf"/>
</dbReference>
<dbReference type="Gene3D" id="2.30.38.10">
    <property type="entry name" value="Luciferase, Domain 3"/>
    <property type="match status" value="3"/>
</dbReference>
<dbReference type="FunFam" id="1.10.1200.10:FF:000005">
    <property type="entry name" value="Nonribosomal peptide synthetase 1"/>
    <property type="match status" value="1"/>
</dbReference>
<dbReference type="CDD" id="cd05930">
    <property type="entry name" value="A_NRPS"/>
    <property type="match status" value="1"/>
</dbReference>
<proteinExistence type="inferred from homology"/>
<dbReference type="Gene3D" id="3.30.559.10">
    <property type="entry name" value="Chloramphenicol acetyltransferase-like domain"/>
    <property type="match status" value="3"/>
</dbReference>
<dbReference type="Gene3D" id="1.10.1200.10">
    <property type="entry name" value="ACP-like"/>
    <property type="match status" value="3"/>
</dbReference>
<dbReference type="STRING" id="67267.GCA_000716675_01716"/>
<dbReference type="Pfam" id="PF00550">
    <property type="entry name" value="PP-binding"/>
    <property type="match status" value="4"/>
</dbReference>
<reference evidence="8 9" key="1">
    <citation type="submission" date="2017-05" db="EMBL/GenBank/DDBJ databases">
        <title>Streptomyces alboflavus Genome sequencing and assembly.</title>
        <authorList>
            <person name="Wang Y."/>
            <person name="Du B."/>
            <person name="Ding Y."/>
            <person name="Liu H."/>
            <person name="Hou Q."/>
            <person name="Liu K."/>
            <person name="Wang C."/>
            <person name="Yao L."/>
        </authorList>
    </citation>
    <scope>NUCLEOTIDE SEQUENCE [LARGE SCALE GENOMIC DNA]</scope>
    <source>
        <strain evidence="8 9">MDJK44</strain>
    </source>
</reference>
<evidence type="ECO:0000256" key="5">
    <source>
        <dbReference type="ARBA" id="ARBA00022737"/>
    </source>
</evidence>
<dbReference type="FunFam" id="3.30.559.30:FF:000001">
    <property type="entry name" value="Non-ribosomal peptide synthetase"/>
    <property type="match status" value="1"/>
</dbReference>
<dbReference type="InterPro" id="IPR045851">
    <property type="entry name" value="AMP-bd_C_sf"/>
</dbReference>
<dbReference type="FunFam" id="3.40.50.980:FF:000001">
    <property type="entry name" value="Non-ribosomal peptide synthetase"/>
    <property type="match status" value="3"/>
</dbReference>
<feature type="compositionally biased region" description="Basic and acidic residues" evidence="6">
    <location>
        <begin position="2396"/>
        <end position="2415"/>
    </location>
</feature>
<gene>
    <name evidence="8" type="ORF">SMD44_08038</name>
</gene>
<dbReference type="SUPFAM" id="SSF53474">
    <property type="entry name" value="alpha/beta-Hydrolases"/>
    <property type="match status" value="1"/>
</dbReference>
<feature type="domain" description="Carrier" evidence="7">
    <location>
        <begin position="4463"/>
        <end position="4538"/>
    </location>
</feature>
<dbReference type="SUPFAM" id="SSF47336">
    <property type="entry name" value="ACP-like"/>
    <property type="match status" value="4"/>
</dbReference>
<dbReference type="FunFam" id="3.30.300.30:FF:000010">
    <property type="entry name" value="Enterobactin synthetase component F"/>
    <property type="match status" value="1"/>
</dbReference>
<dbReference type="GO" id="GO:0003824">
    <property type="term" value="F:catalytic activity"/>
    <property type="evidence" value="ECO:0007669"/>
    <property type="project" value="InterPro"/>
</dbReference>
<dbReference type="PANTHER" id="PTHR45527">
    <property type="entry name" value="NONRIBOSOMAL PEPTIDE SYNTHETASE"/>
    <property type="match status" value="1"/>
</dbReference>
<dbReference type="FunFam" id="1.10.1200.10:FF:000016">
    <property type="entry name" value="Non-ribosomal peptide synthase"/>
    <property type="match status" value="2"/>
</dbReference>
<dbReference type="FunFam" id="2.30.38.10:FF:000001">
    <property type="entry name" value="Non-ribosomal peptide synthetase PvdI"/>
    <property type="match status" value="1"/>
</dbReference>
<accession>A0A1Z1WQ07</accession>
<evidence type="ECO:0000256" key="2">
    <source>
        <dbReference type="ARBA" id="ARBA00006432"/>
    </source>
</evidence>
<dbReference type="GO" id="GO:0031177">
    <property type="term" value="F:phosphopantetheine binding"/>
    <property type="evidence" value="ECO:0007669"/>
    <property type="project" value="InterPro"/>
</dbReference>
<dbReference type="GO" id="GO:0072330">
    <property type="term" value="P:monocarboxylic acid biosynthetic process"/>
    <property type="evidence" value="ECO:0007669"/>
    <property type="project" value="UniProtKB-ARBA"/>
</dbReference>
<dbReference type="CDD" id="cd19543">
    <property type="entry name" value="DCL_NRPS"/>
    <property type="match status" value="1"/>
</dbReference>
<keyword evidence="9" id="KW-1185">Reference proteome</keyword>
<evidence type="ECO:0000256" key="1">
    <source>
        <dbReference type="ARBA" id="ARBA00001957"/>
    </source>
</evidence>
<dbReference type="Pfam" id="PF00975">
    <property type="entry name" value="Thioesterase"/>
    <property type="match status" value="1"/>
</dbReference>
<keyword evidence="3" id="KW-0596">Phosphopantetheine</keyword>
<dbReference type="Gene3D" id="3.40.50.980">
    <property type="match status" value="6"/>
</dbReference>
<dbReference type="Proteomes" id="UP000195880">
    <property type="component" value="Chromosome"/>
</dbReference>
<name>A0A1Z1WQ07_9ACTN</name>
<dbReference type="NCBIfam" id="TIGR01733">
    <property type="entry name" value="AA-adenyl-dom"/>
    <property type="match status" value="4"/>
</dbReference>
<dbReference type="EMBL" id="CP021748">
    <property type="protein sequence ID" value="ARX88551.1"/>
    <property type="molecule type" value="Genomic_DNA"/>
</dbReference>
<dbReference type="FunFam" id="3.40.50.12780:FF:000012">
    <property type="entry name" value="Non-ribosomal peptide synthetase"/>
    <property type="match status" value="2"/>
</dbReference>
<dbReference type="GO" id="GO:0043041">
    <property type="term" value="P:amino acid activation for nonribosomal peptide biosynthetic process"/>
    <property type="evidence" value="ECO:0007669"/>
    <property type="project" value="TreeGrafter"/>
</dbReference>
<dbReference type="PROSITE" id="PS00012">
    <property type="entry name" value="PHOSPHOPANTETHEINE"/>
    <property type="match status" value="3"/>
</dbReference>
<dbReference type="InterPro" id="IPR029063">
    <property type="entry name" value="SAM-dependent_MTases_sf"/>
</dbReference>
<dbReference type="KEGG" id="salf:SMD44_08038"/>
<dbReference type="PANTHER" id="PTHR45527:SF1">
    <property type="entry name" value="FATTY ACID SYNTHASE"/>
    <property type="match status" value="1"/>
</dbReference>
<evidence type="ECO:0000256" key="3">
    <source>
        <dbReference type="ARBA" id="ARBA00022450"/>
    </source>
</evidence>
<dbReference type="Gene3D" id="3.40.50.12780">
    <property type="entry name" value="N-terminal domain of ligase-like"/>
    <property type="match status" value="1"/>
</dbReference>
<dbReference type="InterPro" id="IPR025110">
    <property type="entry name" value="AMP-bd_C"/>
</dbReference>
<dbReference type="SMART" id="SM00823">
    <property type="entry name" value="PKS_PP"/>
    <property type="match status" value="4"/>
</dbReference>
<evidence type="ECO:0000256" key="6">
    <source>
        <dbReference type="SAM" id="MobiDB-lite"/>
    </source>
</evidence>
<feature type="region of interest" description="Disordered" evidence="6">
    <location>
        <begin position="2396"/>
        <end position="2416"/>
    </location>
</feature>
<dbReference type="OrthoDB" id="2472181at2"/>
<dbReference type="CDD" id="cd02440">
    <property type="entry name" value="AdoMet_MTases"/>
    <property type="match status" value="2"/>
</dbReference>
<dbReference type="Gene3D" id="3.40.50.1820">
    <property type="entry name" value="alpha/beta hydrolase"/>
    <property type="match status" value="2"/>
</dbReference>
<keyword evidence="4" id="KW-0597">Phosphoprotein</keyword>
<evidence type="ECO:0000259" key="7">
    <source>
        <dbReference type="PROSITE" id="PS50075"/>
    </source>
</evidence>
<dbReference type="PROSITE" id="PS00455">
    <property type="entry name" value="AMP_BINDING"/>
    <property type="match status" value="4"/>
</dbReference>
<dbReference type="GO" id="GO:0008610">
    <property type="term" value="P:lipid biosynthetic process"/>
    <property type="evidence" value="ECO:0007669"/>
    <property type="project" value="UniProtKB-ARBA"/>
</dbReference>
<dbReference type="InterPro" id="IPR036736">
    <property type="entry name" value="ACP-like_sf"/>
</dbReference>
<dbReference type="SUPFAM" id="SSF52777">
    <property type="entry name" value="CoA-dependent acyltransferases"/>
    <property type="match status" value="6"/>
</dbReference>
<dbReference type="Gene3D" id="3.40.50.150">
    <property type="entry name" value="Vaccinia Virus protein VP39"/>
    <property type="match status" value="2"/>
</dbReference>
<dbReference type="InterPro" id="IPR010071">
    <property type="entry name" value="AA_adenyl_dom"/>
</dbReference>
<protein>
    <recommendedName>
        <fullName evidence="7">Carrier domain-containing protein</fullName>
    </recommendedName>
</protein>
<comment type="cofactor">
    <cofactor evidence="1">
        <name>pantetheine 4'-phosphate</name>
        <dbReference type="ChEBI" id="CHEBI:47942"/>
    </cofactor>
</comment>
<keyword evidence="5" id="KW-0677">Repeat</keyword>
<evidence type="ECO:0000256" key="4">
    <source>
        <dbReference type="ARBA" id="ARBA00022553"/>
    </source>
</evidence>
<dbReference type="GO" id="GO:0005829">
    <property type="term" value="C:cytosol"/>
    <property type="evidence" value="ECO:0007669"/>
    <property type="project" value="TreeGrafter"/>
</dbReference>
<feature type="domain" description="Carrier" evidence="7">
    <location>
        <begin position="2325"/>
        <end position="2400"/>
    </location>
</feature>
<feature type="compositionally biased region" description="Low complexity" evidence="6">
    <location>
        <begin position="4793"/>
        <end position="4811"/>
    </location>
</feature>
<dbReference type="SUPFAM" id="SSF56801">
    <property type="entry name" value="Acetyl-CoA synthetase-like"/>
    <property type="match status" value="4"/>
</dbReference>
<dbReference type="InterPro" id="IPR020845">
    <property type="entry name" value="AMP-binding_CS"/>
</dbReference>
<dbReference type="InterPro" id="IPR020802">
    <property type="entry name" value="TesA-like"/>
</dbReference>
<dbReference type="Gene3D" id="3.30.300.30">
    <property type="match status" value="6"/>
</dbReference>
<evidence type="ECO:0000313" key="8">
    <source>
        <dbReference type="EMBL" id="ARX88551.1"/>
    </source>
</evidence>
<dbReference type="InterPro" id="IPR020806">
    <property type="entry name" value="PKS_PP-bd"/>
</dbReference>
<evidence type="ECO:0000313" key="9">
    <source>
        <dbReference type="Proteomes" id="UP000195880"/>
    </source>
</evidence>
<dbReference type="SMART" id="SM00824">
    <property type="entry name" value="PKS_TE"/>
    <property type="match status" value="1"/>
</dbReference>
<dbReference type="eggNOG" id="COG1020">
    <property type="taxonomic scope" value="Bacteria"/>
</dbReference>
<dbReference type="PROSITE" id="PS50075">
    <property type="entry name" value="CARRIER"/>
    <property type="match status" value="4"/>
</dbReference>
<feature type="domain" description="Carrier" evidence="7">
    <location>
        <begin position="864"/>
        <end position="939"/>
    </location>
</feature>
<sequence>MVAVLAVLKAGGLYLPLDTEHPAERLRFLLDDAAPVLLVTDIGTTADLPEHATPRLVMDEPRTAADLAEASGHRLVTADRTRSDQLAYVMYTSGSTGLPKGVAVTHRGVVGLAADPAFAAGHHERLLMHNTLAFDASTYDLWIPLLGGGTVVLAPPGRIDAAVLKAAIADHGVTMVTLTAALFALIADDDPTAFTGLREVCPAGEALSPAAVRRVLRACPGLTVVNGYGPTEATVAATVHAMTDADSVDDMVPIGRPLAALRAHVLDATLAPVRDGEPGELYLTGEGLARGYPGRHALTAERFVACPFDDRPGARMYRTGDLVSRAPDGCLTFHGRTDDQVKVRGFRIEPGEVEAALDRHPGVARAAVVLQQDRTGERHVVAYVVPETDGADAEEEPELGVEAERGIVAEWQRVYEEVYVTPDAVWGEDFTGWNSRATGEPMDVDEMREWRAAAVRRVTSWAPRRVLEIGAGSGLLASRLLPRVEEYWATDLSARAVERLAREAERAGFGDRATLRHQSADDVRGLPEGHFDTVVLNSVAQYFPCTDYLDRVLAGVFALLAPGGRIVVGDVRNAGTLPLFHAGVRHAQEPAGPGAEPSAVRVAVARAILMDPELAVHPDWFASWAERHGAAGIDVRLKDGAAHNELTRHRYDVVLHKPGVEAEDLSGVPAVAWGHHVADLRGVEDRVREGGGCVLRVTGVPNARLREEAALAVSARLLERRSAPEAMTGSQRGVSDPEQLALDPGQLADWAAARGWGVAMTWSRTADCFDVLVFADGAVEGRALTGVHLPSGGADAVLATDPAAAARTDALVGSLRDHLKERLPSHLVPAAVLAVAELPLNANGKVDRHALPAPDFAAQATGRAPRTPGEAMLCGAFADVLGLDRVGVDDDFFALGGHSLLATKLVSRLRATLGTEIELRTVFAHPTAAGLAPHLDGSARARTPLTHRADRPERPPLSPAQRRLWFLQQYEASPTYNMPFTLRLTGVLDVEALEAALHDVIGRHETLRTVFPQVDDEPYQRVLDVDGAEWSHSIELSPHVRDVADEAELTASLTAAARGPFDLAADIPIRAQLFRTGDDTHVLALVIHHIAGDGWSLAPLARDLTAAYRARVAHAAPDWSSLPVHYVDYTLWQRELLGDEADPRSLFGEQYAYWAQQLAGLPETTTLPSDRPRPADLDYSGDTLRHTIAPELHGGIIELAHAFGATPFMVLQAAMAAVLTRLGAGEDIAIGSGIAGRTDEGLQDLVGLFVNMLVLRTDTSGDPTFADLLDQVRETSLAAYSHQDVPFDALVEKLNPQRSTSHHPLFQIALVLQNNEEAAYELPGLRADVDSRSTGTARYDLMLSLTEAYTGSLRGRTGPGGIALTAEYSTELFDTATIEALITRWERLLAAAVEDPSQRISRADLLTAEERHELTEAGRPTERTVEVATFPQLFAARARETPDALAVVSDEQVWTYAEVDARSNRIAHWLIGRGIGPESLVAVAMPRCADQVALSLGVLKAGAAHLPLDLEYPADRIAYMVEDAAPAAILTTEGSLAELPSGLAVEALAIDSAAVQAVWRQGPDSAPSVGLTPAHPAYVIYTSGSTGRPKGVTVTHAGLAALSATTRERLAIEHTSRILQVASPSFDAAFWELVQALTSGAALVVPRRRRVVGDDLYQVLAEREITHVMLPPSVVATLPEEASRALGALRVLTVGGEACPPDLAAKWGAGRRLVNAYGPTETTVCATISAPLTTDATPIGTAVADGRVRVLDARLGLVPPGAPGEAYVTGPSLARGYHGRPTLTAERFVADPYGPPGARMYRTGDLVRQLPDGQLTYLGRADDQVKIHGMRIEPGEIEAVLAGHPSVARAVVTVHAADGDKRLVAYVVPELDGARQVAESEQQVDEWEQIYDDVYSAATTQWGEDFTGWNSSYTGEPIDLDEMRDWRDAAVRQITCWKPDRVLELGVGSGLLMAHVLPHVEEYWATDLSSQVIGRLTREVAEAGFVDKVTLRHQHADDVSGLPVGHFDMVVLNSVIQYFPHAAYLDQVLAQAFTVLKPGGRILVGDVRNAGSLHLFAAGVHHAQKAKHAAAPSSAVRAAVSRAMLTEPELVLDPEWFHQWGARHGAAGVDIRMKTGAAHNELTRHRYEIVLHKPGTRVEDLSGAPSVVWGRHVADLRGLESLVRAQRGHVLRVSGIPNARVGGEVALAVDAQLMEAPARQPALDPQQVRDWAAGLGWSALPTWAQAGDCFDTLILTDATVTARALTGVYRPSGRGDKWLASDPAAATQIGALVGSLRGYLQERLPAYLVPASVVAIAAVPLNANGKLDRRALPAPDFAPQPGSREPRTLQEELLCDLFAEVLDVERVGVDDDFFALGGHSLLATKLISRIRTALGAEVELRVFFAHPSVAALAPHLEGDARPREPLTRREERPDRPPLSFAQQRLWFLHQYEGPSPTYNMAFVLRLDGELDVPALESALNDVITRHETLRTVFPEGDGGTPYQHVLAPERAWVPLTVQAVCGEDELVSAVAASARHTFDLAVDVPVRPSLFRTADDIHVLALVIHHIAGDGWSVAPLARDLATAYTARTEGAGPTWEPLPVSYTDYTLWQRDLLGEPGDPDSLFSRQCAYWSDQLAGLPATTTLPGDRPRPASLDYTGKVLTASFGPEVHRAVVELARSAEATPFMVLQAAMAALLSRLGVGEDIAIGSGIAGRTDESLQDLVGLFVNTFVLRTDTSGDPTFAELLTQVRRSSLAAYTHQDVPFEALVERLNPQRSTSYHPLFQIALVLQNNEEGRFDLPGLRIGAEFASTGTARYDMLFSLSETFEDREPAGIQIGVEYSTELFDATTIENLIARWERLLTTVVTHPSHRISYANLLTGQERGELLAAERAHTPLQVEQATFPELFAARVRHAPHALAVESDEAAWSYGELEARANRVAHWLIGRGVGPESLVGVAMPRCADQVAVALGVLKAGAAYLPVDLEYPADRIAYLVQDADPVAILTTTDCLAELPRELRVDIVAVDSEETRAAWRQVPDAEPRVQTALAHPAYVIYTSGSTGRPKGVVVTHAGLAALSTTKRERLGIEPDSRILQVASPSFDAAFVELVQALTTGAALIVPRQRRLVGDELYQTLAERNVSHVTLPPSVLATVPEAASKTLTSLKALTVAGEACPTDLVAVWAPGRCFVNAYGPTETTVCATISAPLTTGPAPIGAAAVDVRVRVLDERLAPAPQGTPGELYVAGPSLARGYRNRPGLTAERFVADPYGPPGARMYRTGDLVRRLPDGQLEYLGRGDGQIKVRGLRIEPAEIEAVLTRHPGVARAVVVARENRGTAQLVGYVVPTAAGVRVKVLRRYAAARLPEFMVPTAFVLLEALPLTPNGKLDKRALPRPDSAEGTAYREPGTEVERLLAAAFAAVLGVERVGVDDDFFAIGGDSIRSVQVVSRARTHGITLTTRQVFEHRTVARLAEVASGPTGTATGGSGSEPGVGLLVAVDAGDREAWRRTYPGLADVWPVTAAQSGLLFESSLADDSYDAYHVHFVLRLGGFVDAGRMRTAAQALLDRHAALRTAFATGAGGEQVQLVVEGVPLPWRVVDLRGLDTTDLETAVDELIAEDRAVPFDPAEPPLLRMTLARTGADRTDLLLSAHHVLFDGWSMPLLVSDLLHLYAADGDPSALSPVHPYRDFLGWLAGQDQAASARAWARELEGIAGPTLLAGPAAATAERSGGPGRVELRVPPRTVRELQDRAADLGLTLNTLLQGAWGLLLGHLTGSEDVLFGTTVSGRPPQVAGVDEMVGLFVNGLPVRVRFAPGDTLAQVLTALQERQAVLLDHHHHSLSDIQKRTGFGTLFDTMLVFESVPVDRPRLASALAAAEVNVTGTRAISGTHYPLTVIAEPDLRMDFQYRDGTLGRAAVEAIAARLALILDRIAADPDIPIARLDLLLDAERDLLLDRANGTIADVPDWTVPRLVADRVAQCPEATAVTGDGVSLTYADLGARTRRLARELVARGAGPETVVGLALPRTVDLVVGMLAVLEAGAAYLPIDPAYPSARLDHILADCRCALVLTSTATAHVLPGDLDVPRLCVEYIDSADVTAPEPQVACPVVRPDNAAYVMYTSGSTGTPKGVTLTHRALVNGALRLADATGVAANSRTLAATSVNFDVSVFEILTTLAAGGTVEVVRDVLAIAERGGWSGGVVSAVPSVLAEVLDQLDDGALRADSVVLAGEVLPAALVRRVRRAVPGARVVNAYGQTESFYATTFTAGGRIADEGLGEENPEDEGFGDTGATPIGTPLGNMRAHVLSSALTPLPPGAIGELYVAGHLARGYHGRAALTAERFVADPYGPPGTRMYRTGDLARWTPDGQLVYAGRADDQTKIRGIRVEPAEIEAALAQHHGVAQAAVVVSAEHGAPQLLACVVPVDPAVGGPSDGQLRAFLGERLPTYLVPSMFLTLDRIPLAPNGKLDRAALVERARAEGPVQVNRANPRDHAEWALYQLWRRLLLTADIGIRDSFFDVGGTSISAIKLSHAIREELGEEVPVRDILLHPTIEELAERLRRGTPDASPSDLIAFRAGDGHARVLCVHPAGGTAFCYLSLAKELPDTVGVYGIQSPGLYPGESFLPTVEAMAEAYEKLAEPLLDGSPLVLVGLSFGGLVAHELGRRLAAAGHTRLSVVLLDAPGAEDGEARAAVGPVDMADFRDKLVKFNGMYPGIEDQQIERYFDVYNNNRGAIAAYAPPPTSARTVFVQAMEEEMPEAYRTEVREFWGRRAGGGYLVEPLACDHWEMLESDEVRQVAALVRSELGLAQGVDDGGSEGAPARGQEAGGAEARPCDG</sequence>
<dbReference type="Pfam" id="PF13193">
    <property type="entry name" value="AMP-binding_C"/>
    <property type="match status" value="2"/>
</dbReference>
<comment type="similarity">
    <text evidence="2">Belongs to the ATP-dependent AMP-binding enzyme family.</text>
</comment>
<dbReference type="InterPro" id="IPR006162">
    <property type="entry name" value="Ppantetheine_attach_site"/>
</dbReference>
<dbReference type="CDD" id="cd19540">
    <property type="entry name" value="LCL_NRPS-like"/>
    <property type="match status" value="2"/>
</dbReference>
<dbReference type="InterPro" id="IPR029058">
    <property type="entry name" value="AB_hydrolase_fold"/>
</dbReference>
<dbReference type="InterPro" id="IPR042099">
    <property type="entry name" value="ANL_N_sf"/>
</dbReference>
<dbReference type="GO" id="GO:0017000">
    <property type="term" value="P:antibiotic biosynthetic process"/>
    <property type="evidence" value="ECO:0007669"/>
    <property type="project" value="UniProtKB-ARBA"/>
</dbReference>
<dbReference type="InterPro" id="IPR001242">
    <property type="entry name" value="Condensation_dom"/>
</dbReference>
<organism evidence="8 9">
    <name type="scientific">Streptomyces alboflavus</name>
    <dbReference type="NCBI Taxonomy" id="67267"/>
    <lineage>
        <taxon>Bacteria</taxon>
        <taxon>Bacillati</taxon>
        <taxon>Actinomycetota</taxon>
        <taxon>Actinomycetes</taxon>
        <taxon>Kitasatosporales</taxon>
        <taxon>Streptomycetaceae</taxon>
        <taxon>Streptomyces</taxon>
    </lineage>
</organism>
<dbReference type="SUPFAM" id="SSF53335">
    <property type="entry name" value="S-adenosyl-L-methionine-dependent methyltransferases"/>
    <property type="match status" value="2"/>
</dbReference>
<dbReference type="Gene3D" id="3.30.559.30">
    <property type="entry name" value="Nonribosomal peptide synthetase, condensation domain"/>
    <property type="match status" value="3"/>
</dbReference>
<dbReference type="GO" id="GO:0009403">
    <property type="term" value="P:toxin biosynthetic process"/>
    <property type="evidence" value="ECO:0007669"/>
    <property type="project" value="UniProtKB-ARBA"/>
</dbReference>
<dbReference type="InterPro" id="IPR013217">
    <property type="entry name" value="Methyltransf_12"/>
</dbReference>
<dbReference type="NCBIfam" id="NF003417">
    <property type="entry name" value="PRK04813.1"/>
    <property type="match status" value="6"/>
</dbReference>
<dbReference type="Pfam" id="PF00501">
    <property type="entry name" value="AMP-binding"/>
    <property type="match status" value="4"/>
</dbReference>
<dbReference type="InterPro" id="IPR009081">
    <property type="entry name" value="PP-bd_ACP"/>
</dbReference>
<dbReference type="Pfam" id="PF08242">
    <property type="entry name" value="Methyltransf_12"/>
    <property type="match status" value="2"/>
</dbReference>